<dbReference type="GO" id="GO:0008982">
    <property type="term" value="F:protein-N(PI)-phosphohistidine-sugar phosphotransferase activity"/>
    <property type="evidence" value="ECO:0007669"/>
    <property type="project" value="InterPro"/>
</dbReference>
<evidence type="ECO:0000259" key="6">
    <source>
        <dbReference type="PROSITE" id="PS51094"/>
    </source>
</evidence>
<dbReference type="InterPro" id="IPR036095">
    <property type="entry name" value="PTS_EIIB-like_sf"/>
</dbReference>
<keyword evidence="2" id="KW-0677">Repeat</keyword>
<name>A0A1B1MY37_9BACL</name>
<dbReference type="PROSITE" id="PS51094">
    <property type="entry name" value="PTS_EIIA_TYPE_2"/>
    <property type="match status" value="1"/>
</dbReference>
<dbReference type="RefSeq" id="WP_068694690.1">
    <property type="nucleotide sequence ID" value="NZ_CP014167.1"/>
</dbReference>
<feature type="domain" description="PTS EIIB type-2" evidence="7">
    <location>
        <begin position="412"/>
        <end position="501"/>
    </location>
</feature>
<dbReference type="GO" id="GO:0006355">
    <property type="term" value="P:regulation of DNA-templated transcription"/>
    <property type="evidence" value="ECO:0007669"/>
    <property type="project" value="InterPro"/>
</dbReference>
<evidence type="ECO:0000259" key="7">
    <source>
        <dbReference type="PROSITE" id="PS51099"/>
    </source>
</evidence>
<evidence type="ECO:0000256" key="3">
    <source>
        <dbReference type="ARBA" id="ARBA00023015"/>
    </source>
</evidence>
<dbReference type="GO" id="GO:0009401">
    <property type="term" value="P:phosphoenolpyruvate-dependent sugar phosphotransferase system"/>
    <property type="evidence" value="ECO:0007669"/>
    <property type="project" value="InterPro"/>
</dbReference>
<dbReference type="OrthoDB" id="9776005at2"/>
<evidence type="ECO:0000259" key="8">
    <source>
        <dbReference type="PROSITE" id="PS51372"/>
    </source>
</evidence>
<dbReference type="Gene3D" id="1.10.10.10">
    <property type="entry name" value="Winged helix-like DNA-binding domain superfamily/Winged helix DNA-binding domain"/>
    <property type="match status" value="2"/>
</dbReference>
<dbReference type="InterPro" id="IPR011608">
    <property type="entry name" value="PRD"/>
</dbReference>
<keyword evidence="5" id="KW-0804">Transcription</keyword>
<dbReference type="Gene3D" id="1.10.1790.10">
    <property type="entry name" value="PRD domain"/>
    <property type="match status" value="1"/>
</dbReference>
<dbReference type="Gene3D" id="3.40.930.10">
    <property type="entry name" value="Mannitol-specific EII, Chain A"/>
    <property type="match status" value="1"/>
</dbReference>
<dbReference type="InterPro" id="IPR007737">
    <property type="entry name" value="Mga_HTH"/>
</dbReference>
<dbReference type="EMBL" id="CP014167">
    <property type="protein sequence ID" value="ANS74085.1"/>
    <property type="molecule type" value="Genomic_DNA"/>
</dbReference>
<dbReference type="SUPFAM" id="SSF55804">
    <property type="entry name" value="Phoshotransferase/anion transport protein"/>
    <property type="match status" value="1"/>
</dbReference>
<evidence type="ECO:0000256" key="1">
    <source>
        <dbReference type="ARBA" id="ARBA00022679"/>
    </source>
</evidence>
<proteinExistence type="predicted"/>
<dbReference type="SUPFAM" id="SSF63520">
    <property type="entry name" value="PTS-regulatory domain, PRD"/>
    <property type="match status" value="1"/>
</dbReference>
<dbReference type="InterPro" id="IPR036634">
    <property type="entry name" value="PRD_sf"/>
</dbReference>
<dbReference type="Pfam" id="PF05043">
    <property type="entry name" value="Mga"/>
    <property type="match status" value="1"/>
</dbReference>
<dbReference type="Gene3D" id="3.40.50.2300">
    <property type="match status" value="1"/>
</dbReference>
<dbReference type="SUPFAM" id="SSF52794">
    <property type="entry name" value="PTS system IIB component-like"/>
    <property type="match status" value="1"/>
</dbReference>
<evidence type="ECO:0000313" key="10">
    <source>
        <dbReference type="Proteomes" id="UP000092573"/>
    </source>
</evidence>
<dbReference type="Proteomes" id="UP000092573">
    <property type="component" value="Chromosome"/>
</dbReference>
<dbReference type="PANTHER" id="PTHR30185">
    <property type="entry name" value="CRYPTIC BETA-GLUCOSIDE BGL OPERON ANTITERMINATOR"/>
    <property type="match status" value="1"/>
</dbReference>
<keyword evidence="1" id="KW-0808">Transferase</keyword>
<evidence type="ECO:0000313" key="9">
    <source>
        <dbReference type="EMBL" id="ANS74085.1"/>
    </source>
</evidence>
<evidence type="ECO:0000256" key="4">
    <source>
        <dbReference type="ARBA" id="ARBA00023159"/>
    </source>
</evidence>
<dbReference type="CDD" id="cd05568">
    <property type="entry name" value="PTS_IIB_bgl_like"/>
    <property type="match status" value="1"/>
</dbReference>
<sequence length="689" mass="78253">MNKLTARQRQIVTFLLERKEETTAAEIAETARVSVRTVHREMEGLEQFLADFDLHLKKKSGKGIELEGAQASMDKLAAMLKEEKPSEYTVEERKIYILVSLLHADEPVKLFTLAHALKVTVPTVTNDLNELELWIKRFRLELIRRRGYGVEIEGREEDKRRAICHLAEENLDPSDLVGAGDNHPPLLQKLLNLAGKEYFMFVESALWNRGSKWLDELSEKAYTHLLISLSVAVSRILQDKKVEDNNGGSGFYGFRPRNLEDAQAIVKELSEVLDIPFCSFETNYIALLLDALQDSAASEYLTQADLLHMEIVQQLIMRVAEKTGYPLQGDKSLREGLLQHIDPALKRLQEGSRIRNPLLASIRKDYEPLFQTVKEAVSDLDSALDVPDEEIGFLVMHFGASIERLKRLQQDVRAILVCSSGIGSAKLLATRLAKEIPQIEIVRNSSWYEAARIPEEDYDLIISTIDLPLPQNRYIRLSPLLTREDIEKLIDYIKNTTFKQMDSGRKAGRPEERSEENSSWAVGRIKSLQTTLTEILVLLEQFRLGAIDTTGQDLRYALLEACRALAEDSILDDPDEVTNLLLERELLGSLIIPDSSLALFHTRSAHILQPSLSLYRLSQPVQMDGETDIQVMLIMLGPRELPKESLEILSEISALLLWPDLIRLMEQGSEQDIKQFLGTELMEFFKNKV</sequence>
<protein>
    <submittedName>
        <fullName evidence="9">Uncharacterized protein</fullName>
    </submittedName>
</protein>
<dbReference type="InterPro" id="IPR036388">
    <property type="entry name" value="WH-like_DNA-bd_sf"/>
</dbReference>
<dbReference type="InterPro" id="IPR002178">
    <property type="entry name" value="PTS_EIIA_type-2_dom"/>
</dbReference>
<gene>
    <name evidence="9" type="ORF">AWM70_05435</name>
</gene>
<evidence type="ECO:0000256" key="5">
    <source>
        <dbReference type="ARBA" id="ARBA00023163"/>
    </source>
</evidence>
<dbReference type="Pfam" id="PF08279">
    <property type="entry name" value="HTH_11"/>
    <property type="match status" value="1"/>
</dbReference>
<dbReference type="STRING" id="1462996.AWM70_05435"/>
<dbReference type="PANTHER" id="PTHR30185:SF18">
    <property type="entry name" value="TRANSCRIPTIONAL REGULATOR MTLR"/>
    <property type="match status" value="1"/>
</dbReference>
<dbReference type="Pfam" id="PF00359">
    <property type="entry name" value="PTS_EIIA_2"/>
    <property type="match status" value="1"/>
</dbReference>
<accession>A0A1B1MY37</accession>
<dbReference type="Pfam" id="PF00874">
    <property type="entry name" value="PRD"/>
    <property type="match status" value="1"/>
</dbReference>
<organism evidence="9 10">
    <name type="scientific">Paenibacillus yonginensis</name>
    <dbReference type="NCBI Taxonomy" id="1462996"/>
    <lineage>
        <taxon>Bacteria</taxon>
        <taxon>Bacillati</taxon>
        <taxon>Bacillota</taxon>
        <taxon>Bacilli</taxon>
        <taxon>Bacillales</taxon>
        <taxon>Paenibacillaceae</taxon>
        <taxon>Paenibacillus</taxon>
    </lineage>
</organism>
<keyword evidence="4" id="KW-0010">Activator</keyword>
<dbReference type="InterPro" id="IPR050661">
    <property type="entry name" value="BglG_antiterminators"/>
</dbReference>
<keyword evidence="3" id="KW-0805">Transcription regulation</keyword>
<feature type="domain" description="PTS EIIA type-2" evidence="6">
    <location>
        <begin position="537"/>
        <end position="680"/>
    </location>
</feature>
<reference evidence="9 10" key="1">
    <citation type="submission" date="2016-01" db="EMBL/GenBank/DDBJ databases">
        <title>Complete Genome Sequence of Paenibacillus yonginensis DCY84, a novel Plant Growth-Promoting Bacteria with Elicitation of Induced Systemic Resistance.</title>
        <authorList>
            <person name="Kim Y.J."/>
            <person name="Yang D.C."/>
            <person name="Sukweenadhi J."/>
        </authorList>
    </citation>
    <scope>NUCLEOTIDE SEQUENCE [LARGE SCALE GENOMIC DNA]</scope>
    <source>
        <strain evidence="9 10">DCY84</strain>
    </source>
</reference>
<dbReference type="PROSITE" id="PS51099">
    <property type="entry name" value="PTS_EIIB_TYPE_2"/>
    <property type="match status" value="1"/>
</dbReference>
<feature type="domain" description="PRD" evidence="8">
    <location>
        <begin position="303"/>
        <end position="408"/>
    </location>
</feature>
<dbReference type="KEGG" id="pyg:AWM70_05435"/>
<dbReference type="InterPro" id="IPR013196">
    <property type="entry name" value="HTH_11"/>
</dbReference>
<dbReference type="InterPro" id="IPR016152">
    <property type="entry name" value="PTrfase/Anion_transptr"/>
</dbReference>
<keyword evidence="10" id="KW-1185">Reference proteome</keyword>
<dbReference type="InterPro" id="IPR013011">
    <property type="entry name" value="PTS_EIIB_2"/>
</dbReference>
<dbReference type="PROSITE" id="PS51372">
    <property type="entry name" value="PRD_2"/>
    <property type="match status" value="1"/>
</dbReference>
<dbReference type="AlphaFoldDB" id="A0A1B1MY37"/>
<evidence type="ECO:0000256" key="2">
    <source>
        <dbReference type="ARBA" id="ARBA00022737"/>
    </source>
</evidence>